<evidence type="ECO:0000313" key="3">
    <source>
        <dbReference type="Proteomes" id="UP001208017"/>
    </source>
</evidence>
<dbReference type="InterPro" id="IPR011205">
    <property type="entry name" value="UCP015417_vWA"/>
</dbReference>
<accession>A0ABT3WZ95</accession>
<reference evidence="2 3" key="1">
    <citation type="submission" date="2022-11" db="EMBL/GenBank/DDBJ databases">
        <title>Study of microbial diversity in lake waters.</title>
        <authorList>
            <person name="Zhang J."/>
        </authorList>
    </citation>
    <scope>NUCLEOTIDE SEQUENCE [LARGE SCALE GENOMIC DNA]</scope>
    <source>
        <strain evidence="2 3">DT12</strain>
    </source>
</reference>
<dbReference type="RefSeq" id="WP_267150307.1">
    <property type="nucleotide sequence ID" value="NZ_JAPMLT010000001.1"/>
</dbReference>
<evidence type="ECO:0000259" key="1">
    <source>
        <dbReference type="Pfam" id="PF11443"/>
    </source>
</evidence>
<dbReference type="Proteomes" id="UP001208017">
    <property type="component" value="Unassembled WGS sequence"/>
</dbReference>
<dbReference type="PANTHER" id="PTHR31373:SF27">
    <property type="entry name" value="TROVE DOMAIN-CONTAINING PROTEIN"/>
    <property type="match status" value="1"/>
</dbReference>
<gene>
    <name evidence="2" type="ORF">OS242_03770</name>
</gene>
<protein>
    <submittedName>
        <fullName evidence="2">DUF2828 family protein</fullName>
    </submittedName>
</protein>
<organism evidence="2 3">
    <name type="scientific">Tumebacillus lacus</name>
    <dbReference type="NCBI Taxonomy" id="2995335"/>
    <lineage>
        <taxon>Bacteria</taxon>
        <taxon>Bacillati</taxon>
        <taxon>Bacillota</taxon>
        <taxon>Bacilli</taxon>
        <taxon>Bacillales</taxon>
        <taxon>Alicyclobacillaceae</taxon>
        <taxon>Tumebacillus</taxon>
    </lineage>
</organism>
<proteinExistence type="predicted"/>
<feature type="domain" description="DUF2828" evidence="1">
    <location>
        <begin position="162"/>
        <end position="255"/>
    </location>
</feature>
<dbReference type="EMBL" id="JAPMLT010000001">
    <property type="protein sequence ID" value="MCX7569082.1"/>
    <property type="molecule type" value="Genomic_DNA"/>
</dbReference>
<feature type="domain" description="DUF2828" evidence="1">
    <location>
        <begin position="14"/>
        <end position="103"/>
    </location>
</feature>
<comment type="caution">
    <text evidence="2">The sequence shown here is derived from an EMBL/GenBank/DDBJ whole genome shotgun (WGS) entry which is preliminary data.</text>
</comment>
<evidence type="ECO:0000313" key="2">
    <source>
        <dbReference type="EMBL" id="MCX7569082.1"/>
    </source>
</evidence>
<keyword evidence="3" id="KW-1185">Reference proteome</keyword>
<dbReference type="InterPro" id="IPR058580">
    <property type="entry name" value="DUF2828"/>
</dbReference>
<dbReference type="PANTHER" id="PTHR31373">
    <property type="entry name" value="OS06G0652100 PROTEIN"/>
    <property type="match status" value="1"/>
</dbReference>
<dbReference type="Pfam" id="PF11443">
    <property type="entry name" value="DUF2828"/>
    <property type="match status" value="2"/>
</dbReference>
<sequence>MLNFLKHATSQTVTENGAIASRTTHSSLLDWFAQAGALRTRDEQDIIRLFSQAWADDPLLALKSLFYFRDVRGGQGERQTFRTVLRYLALYHLHALEQNIHLIPVYGRWDDLYILFGTPAEGAAGRLITAQFTQDLASDAPSLLGKWLKSENTSSKESRALARRTRQILGLSAKEYRQSLSRLRARIGIVETTMSERRWSDIEYKSLPSQAGLKYRQAFLRQDNERYMAFLAAVANGESKINTGALFPYEIVRQVPS</sequence>
<name>A0ABT3WZ95_9BACL</name>